<proteinExistence type="predicted"/>
<evidence type="ECO:0000313" key="1">
    <source>
        <dbReference type="EMBL" id="CAJ72321.1"/>
    </source>
</evidence>
<sequence>MVILYNMNTILSPQFSICNLPTADCHGIIENPNPLQVPYGKGTELLQKMFVLYERLFSLK</sequence>
<dbReference type="EMBL" id="CT573072">
    <property type="protein sequence ID" value="CAJ72321.1"/>
    <property type="molecule type" value="Genomic_DNA"/>
</dbReference>
<name>Q1PZ13_KUEST</name>
<gene>
    <name evidence="1" type="ORF">kustd1576</name>
</gene>
<dbReference type="AlphaFoldDB" id="Q1PZ13"/>
<reference evidence="1" key="2">
    <citation type="submission" date="2006-01" db="EMBL/GenBank/DDBJ databases">
        <authorList>
            <person name="Genoscope"/>
        </authorList>
    </citation>
    <scope>NUCLEOTIDE SEQUENCE</scope>
</reference>
<protein>
    <submittedName>
        <fullName evidence="1">Uncharacterized protein</fullName>
    </submittedName>
</protein>
<organism evidence="1">
    <name type="scientific">Kuenenia stuttgartiensis</name>
    <dbReference type="NCBI Taxonomy" id="174633"/>
    <lineage>
        <taxon>Bacteria</taxon>
        <taxon>Pseudomonadati</taxon>
        <taxon>Planctomycetota</taxon>
        <taxon>Candidatus Brocadiia</taxon>
        <taxon>Candidatus Brocadiales</taxon>
        <taxon>Candidatus Brocadiaceae</taxon>
        <taxon>Candidatus Kuenenia</taxon>
    </lineage>
</organism>
<accession>Q1PZ13</accession>
<reference evidence="1" key="1">
    <citation type="journal article" date="2006" name="Nature">
        <title>Deciphering the evolution and metabolism of an anammox bacterium from a community genome.</title>
        <authorList>
            <person name="Strous M."/>
            <person name="Pelletier E."/>
            <person name="Mangenot S."/>
            <person name="Rattei T."/>
            <person name="Lehner A."/>
            <person name="Taylor M.W."/>
            <person name="Horn M."/>
            <person name="Daims H."/>
            <person name="Bartol-Mavel D."/>
            <person name="Wincker P."/>
            <person name="Barbe V."/>
            <person name="Fonknechten N."/>
            <person name="Vallenet D."/>
            <person name="Segurens B."/>
            <person name="Schenowitz-Truong C."/>
            <person name="Medigue C."/>
            <person name="Collingro A."/>
            <person name="Snel B."/>
            <person name="Dutilh B.E."/>
            <person name="OpDenCamp H.J.M."/>
            <person name="vanDerDrift C."/>
            <person name="Cirpus I."/>
            <person name="vanDePas-Schoonen K.T."/>
            <person name="Harhangi H.R."/>
            <person name="vanNiftrik L."/>
            <person name="Schmid M."/>
            <person name="Keltjens J."/>
            <person name="vanDeVossenberg J."/>
            <person name="Kartal B."/>
            <person name="Meier H."/>
            <person name="Frishman D."/>
            <person name="Huynen M.A."/>
            <person name="Mewes H."/>
            <person name="Weissenbach J."/>
            <person name="Jetten M.S.M."/>
            <person name="Wagner M."/>
            <person name="LePaslier D."/>
        </authorList>
    </citation>
    <scope>NUCLEOTIDE SEQUENCE</scope>
</reference>